<name>A0AA37XNN8_9ENTE</name>
<dbReference type="EMBL" id="CP027783">
    <property type="protein sequence ID" value="AYW47285.1"/>
    <property type="molecule type" value="Genomic_DNA"/>
</dbReference>
<evidence type="ECO:0000256" key="1">
    <source>
        <dbReference type="ARBA" id="ARBA00022737"/>
    </source>
</evidence>
<evidence type="ECO:0000256" key="2">
    <source>
        <dbReference type="SAM" id="MobiDB-lite"/>
    </source>
</evidence>
<dbReference type="EMBL" id="BSUW01000001">
    <property type="protein sequence ID" value="GMA73189.1"/>
    <property type="molecule type" value="Genomic_DNA"/>
</dbReference>
<dbReference type="InterPro" id="IPR035466">
    <property type="entry name" value="GlmS/AgaS_SIS"/>
</dbReference>
<dbReference type="Proteomes" id="UP000268310">
    <property type="component" value="Chromosome"/>
</dbReference>
<reference evidence="4" key="3">
    <citation type="submission" date="2018-03" db="EMBL/GenBank/DDBJ databases">
        <authorList>
            <person name="Jeon C.O."/>
        </authorList>
    </citation>
    <scope>NUCLEOTIDE SEQUENCE</scope>
    <source>
        <strain evidence="4">JCM 31126</strain>
    </source>
</reference>
<accession>A0AA37XNN8</accession>
<dbReference type="Gene3D" id="3.40.50.10490">
    <property type="entry name" value="Glucose-6-phosphate isomerase like protein, domain 1"/>
    <property type="match status" value="2"/>
</dbReference>
<keyword evidence="1" id="KW-0677">Repeat</keyword>
<dbReference type="PANTHER" id="PTHR10937">
    <property type="entry name" value="GLUCOSAMINE--FRUCTOSE-6-PHOSPHATE AMINOTRANSFERASE, ISOMERIZING"/>
    <property type="match status" value="1"/>
</dbReference>
<dbReference type="GO" id="GO:0006047">
    <property type="term" value="P:UDP-N-acetylglucosamine metabolic process"/>
    <property type="evidence" value="ECO:0007669"/>
    <property type="project" value="TreeGrafter"/>
</dbReference>
<feature type="domain" description="SIS" evidence="3">
    <location>
        <begin position="25"/>
        <end position="167"/>
    </location>
</feature>
<dbReference type="AlphaFoldDB" id="A0AA37XNN8"/>
<keyword evidence="5" id="KW-0413">Isomerase</keyword>
<dbReference type="GO" id="GO:0097367">
    <property type="term" value="F:carbohydrate derivative binding"/>
    <property type="evidence" value="ECO:0007669"/>
    <property type="project" value="InterPro"/>
</dbReference>
<reference evidence="5 7" key="2">
    <citation type="journal article" date="2014" name="Int. J. Syst. Evol. Microbiol.">
        <title>Complete genome sequence of Corynebacterium casei LMG S-19264T (=DSM 44701T), isolated from a smear-ripened cheese.</title>
        <authorList>
            <consortium name="US DOE Joint Genome Institute (JGI-PGF)"/>
            <person name="Walter F."/>
            <person name="Albersmeier A."/>
            <person name="Kalinowski J."/>
            <person name="Ruckert C."/>
        </authorList>
    </citation>
    <scope>NUCLEOTIDE SEQUENCE [LARGE SCALE GENOMIC DNA]</scope>
    <source>
        <strain evidence="5 7">NBRC 114545</strain>
    </source>
</reference>
<dbReference type="GO" id="GO:0006487">
    <property type="term" value="P:protein N-linked glycosylation"/>
    <property type="evidence" value="ECO:0007669"/>
    <property type="project" value="TreeGrafter"/>
</dbReference>
<dbReference type="SUPFAM" id="SSF53697">
    <property type="entry name" value="SIS domain"/>
    <property type="match status" value="1"/>
</dbReference>
<dbReference type="GO" id="GO:0004360">
    <property type="term" value="F:glutamine-fructose-6-phosphate transaminase (isomerizing) activity"/>
    <property type="evidence" value="ECO:0007669"/>
    <property type="project" value="TreeGrafter"/>
</dbReference>
<dbReference type="Proteomes" id="UP001157039">
    <property type="component" value="Unassembled WGS sequence"/>
</dbReference>
<dbReference type="InterPro" id="IPR001347">
    <property type="entry name" value="SIS_dom"/>
</dbReference>
<dbReference type="GO" id="GO:0006002">
    <property type="term" value="P:fructose 6-phosphate metabolic process"/>
    <property type="evidence" value="ECO:0007669"/>
    <property type="project" value="TreeGrafter"/>
</dbReference>
<dbReference type="InterPro" id="IPR035490">
    <property type="entry name" value="GlmS/FrlB_SIS"/>
</dbReference>
<proteinExistence type="predicted"/>
<dbReference type="GO" id="GO:0016853">
    <property type="term" value="F:isomerase activity"/>
    <property type="evidence" value="ECO:0007669"/>
    <property type="project" value="UniProtKB-KW"/>
</dbReference>
<evidence type="ECO:0000313" key="7">
    <source>
        <dbReference type="Proteomes" id="UP001157039"/>
    </source>
</evidence>
<dbReference type="InterPro" id="IPR046348">
    <property type="entry name" value="SIS_dom_sf"/>
</dbReference>
<protein>
    <submittedName>
        <fullName evidence="5">Phosphosugar isomerase</fullName>
    </submittedName>
</protein>
<reference evidence="4 6" key="1">
    <citation type="journal article" date="2012" name="Int. J. Syst. Evol. Microbiol.">
        <title>Characterization of Tetragenococcus strains from sugar thick juice reveals a novel species, Tetragenococcus osmophilus sp. nov., and divides Tetragenococcus halophilus into two subspecies, T. halophilus subsp. halophilus subsp. nov. and T. halophilus subsp. flandriensis subsp. nov.</title>
        <authorList>
            <person name="Juste A."/>
            <person name="Van Trappen S."/>
            <person name="Verreth C."/>
            <person name="Cleenwerck I."/>
            <person name="De Vos P."/>
            <person name="Lievens B."/>
            <person name="Willems K.A."/>
        </authorList>
    </citation>
    <scope>NUCLEOTIDE SEQUENCE [LARGE SCALE GENOMIC DNA]</scope>
    <source>
        <strain evidence="4 6">JCM 31126</strain>
    </source>
</reference>
<keyword evidence="6" id="KW-1185">Reference proteome</keyword>
<dbReference type="KEGG" id="too:C7K38_02155"/>
<dbReference type="PANTHER" id="PTHR10937:SF17">
    <property type="entry name" value="GLUCOSAMINE-FRUCTOSE-6-PHOSPHATE AMINOTRANSFERASE"/>
    <property type="match status" value="1"/>
</dbReference>
<organism evidence="5 7">
    <name type="scientific">Tetragenococcus osmophilus</name>
    <dbReference type="NCBI Taxonomy" id="526944"/>
    <lineage>
        <taxon>Bacteria</taxon>
        <taxon>Bacillati</taxon>
        <taxon>Bacillota</taxon>
        <taxon>Bacilli</taxon>
        <taxon>Lactobacillales</taxon>
        <taxon>Enterococcaceae</taxon>
        <taxon>Tetragenococcus</taxon>
    </lineage>
</organism>
<feature type="region of interest" description="Disordered" evidence="2">
    <location>
        <begin position="332"/>
        <end position="351"/>
    </location>
</feature>
<reference evidence="5" key="4">
    <citation type="submission" date="2023-02" db="EMBL/GenBank/DDBJ databases">
        <authorList>
            <person name="Sun Q."/>
            <person name="Mori K."/>
        </authorList>
    </citation>
    <scope>NUCLEOTIDE SEQUENCE</scope>
    <source>
        <strain evidence="5">NBRC 114545</strain>
    </source>
</reference>
<evidence type="ECO:0000313" key="4">
    <source>
        <dbReference type="EMBL" id="AYW47285.1"/>
    </source>
</evidence>
<dbReference type="PROSITE" id="PS51464">
    <property type="entry name" value="SIS"/>
    <property type="match status" value="1"/>
</dbReference>
<sequence>MASIESYLQETPEKMLTIIEEADKLFAKVKQAAIERIVITGSGTSYHSGEQMAKQMQHLLQFEVLALYPFEITRETFLKDNDKTLVVGISQGGSSYSTYNAMELAKSCGCMTASMAGSENAYIDEVADYVLTVYCGEETAGAKTKGFYCTKLNLLLLALNIGKAQGQISDETYKKEITAAKEAADHFKTVYDASEKWIDAHKETLTSAEEIRITGPASLYGDILESALKLLETMRCPVTGYEFEEFIHGIYNAINEKSTVFILDDGNEPRTNKMKEVLSAWSDSIFLITNYESEQADLVLPTGDDPEGWHFNFIIPLQLICAKIPTLRGVDPSTPKDPNFHMKLGSKKMNQ</sequence>
<dbReference type="CDD" id="cd05009">
    <property type="entry name" value="SIS_GlmS_GlmD_2"/>
    <property type="match status" value="1"/>
</dbReference>
<evidence type="ECO:0000313" key="6">
    <source>
        <dbReference type="Proteomes" id="UP000268310"/>
    </source>
</evidence>
<dbReference type="Pfam" id="PF01380">
    <property type="entry name" value="SIS"/>
    <property type="match status" value="1"/>
</dbReference>
<dbReference type="CDD" id="cd05008">
    <property type="entry name" value="SIS_GlmS_GlmD_1"/>
    <property type="match status" value="1"/>
</dbReference>
<dbReference type="RefSeq" id="WP_123934379.1">
    <property type="nucleotide sequence ID" value="NZ_BSUW01000001.1"/>
</dbReference>
<evidence type="ECO:0000259" key="3">
    <source>
        <dbReference type="PROSITE" id="PS51464"/>
    </source>
</evidence>
<gene>
    <name evidence="4" type="ORF">C7K38_02155</name>
    <name evidence="5" type="ORF">GCM10025885_22380</name>
</gene>
<evidence type="ECO:0000313" key="5">
    <source>
        <dbReference type="EMBL" id="GMA73189.1"/>
    </source>
</evidence>